<evidence type="ECO:0008006" key="4">
    <source>
        <dbReference type="Google" id="ProtNLM"/>
    </source>
</evidence>
<keyword evidence="3" id="KW-1185">Reference proteome</keyword>
<dbReference type="AlphaFoldDB" id="A0A1B4V231"/>
<keyword evidence="1" id="KW-0732">Signal</keyword>
<dbReference type="Pfam" id="PF04338">
    <property type="entry name" value="DUF481"/>
    <property type="match status" value="1"/>
</dbReference>
<dbReference type="EMBL" id="AP014936">
    <property type="protein sequence ID" value="BAU47550.1"/>
    <property type="molecule type" value="Genomic_DNA"/>
</dbReference>
<evidence type="ECO:0000256" key="1">
    <source>
        <dbReference type="SAM" id="SignalP"/>
    </source>
</evidence>
<feature type="signal peptide" evidence="1">
    <location>
        <begin position="1"/>
        <end position="19"/>
    </location>
</feature>
<proteinExistence type="predicted"/>
<name>A0A1B4V231_9GAMM</name>
<feature type="chain" id="PRO_5008571102" description="Salt-induced outer membrane protein" evidence="1">
    <location>
        <begin position="20"/>
        <end position="238"/>
    </location>
</feature>
<dbReference type="Proteomes" id="UP000218899">
    <property type="component" value="Chromosome"/>
</dbReference>
<organism evidence="2 3">
    <name type="scientific">Sulfurifustis variabilis</name>
    <dbReference type="NCBI Taxonomy" id="1675686"/>
    <lineage>
        <taxon>Bacteria</taxon>
        <taxon>Pseudomonadati</taxon>
        <taxon>Pseudomonadota</taxon>
        <taxon>Gammaproteobacteria</taxon>
        <taxon>Acidiferrobacterales</taxon>
        <taxon>Acidiferrobacteraceae</taxon>
        <taxon>Sulfurifustis</taxon>
    </lineage>
</organism>
<dbReference type="InterPro" id="IPR007433">
    <property type="entry name" value="DUF481"/>
</dbReference>
<evidence type="ECO:0000313" key="2">
    <source>
        <dbReference type="EMBL" id="BAU47550.1"/>
    </source>
</evidence>
<reference evidence="2 3" key="1">
    <citation type="submission" date="2015-08" db="EMBL/GenBank/DDBJ databases">
        <title>Complete genome sequence of Sulfurifustis variabilis.</title>
        <authorList>
            <person name="Miura A."/>
            <person name="Kojima H."/>
            <person name="Fukui M."/>
        </authorList>
    </citation>
    <scope>NUCLEOTIDE SEQUENCE [LARGE SCALE GENOMIC DNA]</scope>
    <source>
        <strain evidence="3">skN76</strain>
    </source>
</reference>
<accession>A0A1B4V231</accession>
<protein>
    <recommendedName>
        <fullName evidence="4">Salt-induced outer membrane protein</fullName>
    </recommendedName>
</protein>
<gene>
    <name evidence="2" type="ORF">SVA_0971</name>
</gene>
<dbReference type="OrthoDB" id="5292716at2"/>
<sequence length="238" mass="26430">MKMRVLTVTVLLAAGPALAEEAAAPNGLGWKASAEFGLVDTSGNSQTTTINAKLNAVHESLEWRNRFTAEYLSASDDVGTVARRTVGQAATNYKLDERNYLFGNLRYENDEFAPYDYRYSETVGYGRRMRWKTQRLDLEIGAGGSHTRFADGNRDDDGIVRLAGNYAWQLTKTAEFSEVAFTEIGSDNTHSESETGLKLRINGNLAMKLSYKMLHNSEVPEGTEKLDSITSVTLVYDF</sequence>
<dbReference type="KEGG" id="sva:SVA_0971"/>
<evidence type="ECO:0000313" key="3">
    <source>
        <dbReference type="Proteomes" id="UP000218899"/>
    </source>
</evidence>